<dbReference type="InterPro" id="IPR002869">
    <property type="entry name" value="Pyrv_flavodox_OxRed_cen"/>
</dbReference>
<reference evidence="2" key="1">
    <citation type="journal article" date="2014" name="Front. Microbiol.">
        <title>High frequency of phylogenetically diverse reductive dehalogenase-homologous genes in deep subseafloor sedimentary metagenomes.</title>
        <authorList>
            <person name="Kawai M."/>
            <person name="Futagami T."/>
            <person name="Toyoda A."/>
            <person name="Takaki Y."/>
            <person name="Nishi S."/>
            <person name="Hori S."/>
            <person name="Arai W."/>
            <person name="Tsubouchi T."/>
            <person name="Morono Y."/>
            <person name="Uchiyama I."/>
            <person name="Ito T."/>
            <person name="Fujiyama A."/>
            <person name="Inagaki F."/>
            <person name="Takami H."/>
        </authorList>
    </citation>
    <scope>NUCLEOTIDE SEQUENCE</scope>
    <source>
        <strain evidence="2">Expedition CK06-06</strain>
    </source>
</reference>
<organism evidence="2">
    <name type="scientific">marine sediment metagenome</name>
    <dbReference type="NCBI Taxonomy" id="412755"/>
    <lineage>
        <taxon>unclassified sequences</taxon>
        <taxon>metagenomes</taxon>
        <taxon>ecological metagenomes</taxon>
    </lineage>
</organism>
<dbReference type="SUPFAM" id="SSF53323">
    <property type="entry name" value="Pyruvate-ferredoxin oxidoreductase, PFOR, domain III"/>
    <property type="match status" value="1"/>
</dbReference>
<dbReference type="EMBL" id="BART01009614">
    <property type="protein sequence ID" value="GAG78724.1"/>
    <property type="molecule type" value="Genomic_DNA"/>
</dbReference>
<dbReference type="GO" id="GO:0016491">
    <property type="term" value="F:oxidoreductase activity"/>
    <property type="evidence" value="ECO:0007669"/>
    <property type="project" value="UniProtKB-KW"/>
</dbReference>
<evidence type="ECO:0000256" key="1">
    <source>
        <dbReference type="ARBA" id="ARBA00023002"/>
    </source>
</evidence>
<protein>
    <recommendedName>
        <fullName evidence="3">Pyruvate/ketoisovalerate oxidoreductase catalytic domain-containing protein</fullName>
    </recommendedName>
</protein>
<proteinExistence type="predicted"/>
<feature type="non-terminal residue" evidence="2">
    <location>
        <position position="47"/>
    </location>
</feature>
<evidence type="ECO:0008006" key="3">
    <source>
        <dbReference type="Google" id="ProtNLM"/>
    </source>
</evidence>
<keyword evidence="1" id="KW-0560">Oxidoreductase</keyword>
<gene>
    <name evidence="2" type="ORF">S01H4_21258</name>
</gene>
<comment type="caution">
    <text evidence="2">The sequence shown here is derived from an EMBL/GenBank/DDBJ whole genome shotgun (WGS) entry which is preliminary data.</text>
</comment>
<name>X1AAE1_9ZZZZ</name>
<accession>X1AAE1</accession>
<evidence type="ECO:0000313" key="2">
    <source>
        <dbReference type="EMBL" id="GAG78724.1"/>
    </source>
</evidence>
<sequence length="47" mass="5078">MQDISFLIGGQAGDGVMRTAELLGKAFNRLGLYAFVINDYQSLIRGG</sequence>
<dbReference type="Gene3D" id="3.40.920.10">
    <property type="entry name" value="Pyruvate-ferredoxin oxidoreductase, PFOR, domain III"/>
    <property type="match status" value="1"/>
</dbReference>
<dbReference type="AlphaFoldDB" id="X1AAE1"/>